<dbReference type="Gene3D" id="3.90.110.10">
    <property type="entry name" value="Lactate dehydrogenase/glycoside hydrolase, family 4, C-terminal"/>
    <property type="match status" value="1"/>
</dbReference>
<dbReference type="Gene3D" id="3.40.50.720">
    <property type="entry name" value="NAD(P)-binding Rossmann-like Domain"/>
    <property type="match status" value="1"/>
</dbReference>
<feature type="domain" description="Glycosyl hydrolase family 4 C-terminal" evidence="13">
    <location>
        <begin position="191"/>
        <end position="430"/>
    </location>
</feature>
<evidence type="ECO:0000256" key="8">
    <source>
        <dbReference type="PIRSR" id="PIRSR601088-1"/>
    </source>
</evidence>
<keyword evidence="6 10" id="KW-0464">Manganese</keyword>
<keyword evidence="5 12" id="KW-0520">NAD</keyword>
<dbReference type="Pfam" id="PF11975">
    <property type="entry name" value="Glyco_hydro_4C"/>
    <property type="match status" value="1"/>
</dbReference>
<keyword evidence="15" id="KW-1185">Reference proteome</keyword>
<keyword evidence="3 10" id="KW-0479">Metal-binding</keyword>
<comment type="subunit">
    <text evidence="2">Homotetramer.</text>
</comment>
<dbReference type="GO" id="GO:0005975">
    <property type="term" value="P:carbohydrate metabolic process"/>
    <property type="evidence" value="ECO:0007669"/>
    <property type="project" value="InterPro"/>
</dbReference>
<dbReference type="GO" id="GO:0016616">
    <property type="term" value="F:oxidoreductase activity, acting on the CH-OH group of donors, NAD or NADP as acceptor"/>
    <property type="evidence" value="ECO:0007669"/>
    <property type="project" value="InterPro"/>
</dbReference>
<gene>
    <name evidence="14" type="ORF">Clopa_3702</name>
</gene>
<dbReference type="HOGENOM" id="CLU_045951_0_1_9"/>
<keyword evidence="10" id="KW-0170">Cobalt</keyword>
<sequence>MEIALIGGGGVRTVFFTKSIIKRSEKIGIDSLVLMDNDEKRLNIITKLCSEAAKEMNSKINIRKTIIIEDAVKNADFIVTTIRVGKEKARANDERIALKYGVLGQETTGAGGFSMAIRTIPVALNYYKLISEINPKAWILNFTNPSGLVTQAARDKGLHKVIGICDAPSELKSQIAAAEKVEYSKLDFEQYGINHLSWTRKVVDSSNNKDVIKNLLQDDRKLEKINALAVFEKDLINMLGVLPNEYLYYYYYREKSIKNILSSNYTRGEYIEKINNEMFYLLEKIDINNKPKEALQIYYKYCNMRENSYMSVETNEDKLNNREKKLELDFEGYAGVALDFIEGINNEKSKEIILSVPNEGAIANMKDDDVVEVTCNIGKSTVKPISIGEVSEETLLLMKQVKLYEKLTIDAVFNKSRKRAYEALMAHPLVGSYSISRSIVDEYLNVNKEYVGVWK</sequence>
<evidence type="ECO:0000256" key="2">
    <source>
        <dbReference type="ARBA" id="ARBA00011881"/>
    </source>
</evidence>
<dbReference type="InterPro" id="IPR036291">
    <property type="entry name" value="NAD(P)-bd_dom_sf"/>
</dbReference>
<dbReference type="Proteomes" id="UP000013523">
    <property type="component" value="Chromosome"/>
</dbReference>
<dbReference type="PRINTS" id="PR00732">
    <property type="entry name" value="GLHYDRLASE4"/>
</dbReference>
<dbReference type="GO" id="GO:0004553">
    <property type="term" value="F:hydrolase activity, hydrolyzing O-glycosyl compounds"/>
    <property type="evidence" value="ECO:0007669"/>
    <property type="project" value="InterPro"/>
</dbReference>
<dbReference type="PANTHER" id="PTHR32092:SF5">
    <property type="entry name" value="6-PHOSPHO-BETA-GLUCOSIDASE"/>
    <property type="match status" value="1"/>
</dbReference>
<evidence type="ECO:0000313" key="14">
    <source>
        <dbReference type="EMBL" id="AGK98481.1"/>
    </source>
</evidence>
<comment type="cofactor">
    <cofactor evidence="12">
        <name>NAD(+)</name>
        <dbReference type="ChEBI" id="CHEBI:57540"/>
    </cofactor>
    <text evidence="12">Binds 1 NAD(+) per subunit.</text>
</comment>
<feature type="binding site" evidence="10">
    <location>
        <position position="165"/>
    </location>
    <ligand>
        <name>Mn(2+)</name>
        <dbReference type="ChEBI" id="CHEBI:29035"/>
    </ligand>
</feature>
<feature type="site" description="Increases basicity of active site Tyr" evidence="11">
    <location>
        <position position="106"/>
    </location>
</feature>
<evidence type="ECO:0000256" key="6">
    <source>
        <dbReference type="ARBA" id="ARBA00023211"/>
    </source>
</evidence>
<feature type="binding site" evidence="9">
    <location>
        <position position="90"/>
    </location>
    <ligand>
        <name>substrate</name>
    </ligand>
</feature>
<dbReference type="STRING" id="86416.Clopa_3702"/>
<keyword evidence="10" id="KW-0408">Iron</keyword>
<evidence type="ECO:0000256" key="4">
    <source>
        <dbReference type="ARBA" id="ARBA00022801"/>
    </source>
</evidence>
<dbReference type="eggNOG" id="COG1486">
    <property type="taxonomic scope" value="Bacteria"/>
</dbReference>
<proteinExistence type="inferred from homology"/>
<feature type="active site" description="Proton acceptor" evidence="8">
    <location>
        <position position="246"/>
    </location>
</feature>
<dbReference type="InterPro" id="IPR015955">
    <property type="entry name" value="Lactate_DH/Glyco_Ohase_4_C"/>
</dbReference>
<accession>R4K9X5</accession>
<evidence type="ECO:0000256" key="7">
    <source>
        <dbReference type="ARBA" id="ARBA00023295"/>
    </source>
</evidence>
<dbReference type="AlphaFoldDB" id="R4K9X5"/>
<keyword evidence="10" id="KW-0533">Nickel</keyword>
<protein>
    <submittedName>
        <fullName evidence="14">Family 4 glycosyl hydrolase, alpha-galactosidase/6-phospho-beta-glucosidase</fullName>
    </submittedName>
</protein>
<evidence type="ECO:0000256" key="11">
    <source>
        <dbReference type="PIRSR" id="PIRSR601088-4"/>
    </source>
</evidence>
<dbReference type="InterPro" id="IPR022616">
    <property type="entry name" value="Glyco_hydro_4_C"/>
</dbReference>
<keyword evidence="7 12" id="KW-0326">Glycosidase</keyword>
<evidence type="ECO:0000313" key="15">
    <source>
        <dbReference type="Proteomes" id="UP000013523"/>
    </source>
</evidence>
<dbReference type="PATRIC" id="fig|86416.3.peg.3700"/>
<dbReference type="PROSITE" id="PS01324">
    <property type="entry name" value="GLYCOSYL_HYDROL_F4"/>
    <property type="match status" value="1"/>
</dbReference>
<evidence type="ECO:0000256" key="5">
    <source>
        <dbReference type="ARBA" id="ARBA00023027"/>
    </source>
</evidence>
<dbReference type="InterPro" id="IPR001088">
    <property type="entry name" value="Glyco_hydro_4"/>
</dbReference>
<evidence type="ECO:0000256" key="10">
    <source>
        <dbReference type="PIRSR" id="PIRSR601088-3"/>
    </source>
</evidence>
<name>R4K9X5_CLOPA</name>
<dbReference type="SUPFAM" id="SSF56327">
    <property type="entry name" value="LDH C-terminal domain-like"/>
    <property type="match status" value="1"/>
</dbReference>
<evidence type="ECO:0000259" key="13">
    <source>
        <dbReference type="Pfam" id="PF11975"/>
    </source>
</evidence>
<dbReference type="Pfam" id="PF02056">
    <property type="entry name" value="Glyco_hydro_4"/>
    <property type="match status" value="1"/>
</dbReference>
<dbReference type="InterPro" id="IPR019802">
    <property type="entry name" value="GlycHydrolase_4_CS"/>
</dbReference>
<reference evidence="14 15" key="1">
    <citation type="submission" date="2012-01" db="EMBL/GenBank/DDBJ databases">
        <title>Complete sequence of chromosome of Clostridium pasteurianum BC1.</title>
        <authorList>
            <consortium name="US DOE Joint Genome Institute"/>
            <person name="Lucas S."/>
            <person name="Han J."/>
            <person name="Lapidus A."/>
            <person name="Cheng J.-F."/>
            <person name="Goodwin L."/>
            <person name="Pitluck S."/>
            <person name="Peters L."/>
            <person name="Mikhailova N."/>
            <person name="Teshima H."/>
            <person name="Detter J.C."/>
            <person name="Han C."/>
            <person name="Tapia R."/>
            <person name="Land M."/>
            <person name="Hauser L."/>
            <person name="Kyrpides N."/>
            <person name="Ivanova N."/>
            <person name="Pagani I."/>
            <person name="Dunn J."/>
            <person name="Taghavi S."/>
            <person name="Francis A."/>
            <person name="van der Lelie D."/>
            <person name="Woyke T."/>
        </authorList>
    </citation>
    <scope>NUCLEOTIDE SEQUENCE [LARGE SCALE GENOMIC DNA]</scope>
    <source>
        <strain evidence="14 15">BC1</strain>
    </source>
</reference>
<dbReference type="PANTHER" id="PTHR32092">
    <property type="entry name" value="6-PHOSPHO-BETA-GLUCOSIDASE-RELATED"/>
    <property type="match status" value="1"/>
</dbReference>
<evidence type="ECO:0000256" key="12">
    <source>
        <dbReference type="RuleBase" id="RU361152"/>
    </source>
</evidence>
<dbReference type="GO" id="GO:0046872">
    <property type="term" value="F:metal ion binding"/>
    <property type="evidence" value="ECO:0007669"/>
    <property type="project" value="UniProtKB-KW"/>
</dbReference>
<feature type="active site" description="Proton donor" evidence="8">
    <location>
        <position position="166"/>
    </location>
</feature>
<dbReference type="EMBL" id="CP003261">
    <property type="protein sequence ID" value="AGK98481.1"/>
    <property type="molecule type" value="Genomic_DNA"/>
</dbReference>
<feature type="binding site" evidence="10">
    <location>
        <position position="195"/>
    </location>
    <ligand>
        <name>Mn(2+)</name>
        <dbReference type="ChEBI" id="CHEBI:29035"/>
    </ligand>
</feature>
<evidence type="ECO:0000256" key="1">
    <source>
        <dbReference type="ARBA" id="ARBA00010141"/>
    </source>
</evidence>
<comment type="similarity">
    <text evidence="1 12">Belongs to the glycosyl hydrolase 4 family.</text>
</comment>
<dbReference type="KEGG" id="cpas:Clopa_3702"/>
<evidence type="ECO:0000256" key="9">
    <source>
        <dbReference type="PIRSR" id="PIRSR601088-2"/>
    </source>
</evidence>
<dbReference type="OrthoDB" id="9808275at2"/>
<keyword evidence="4 12" id="KW-0378">Hydrolase</keyword>
<dbReference type="RefSeq" id="WP_015616764.1">
    <property type="nucleotide sequence ID" value="NC_021182.1"/>
</dbReference>
<organism evidence="14 15">
    <name type="scientific">Clostridium pasteurianum BC1</name>
    <dbReference type="NCBI Taxonomy" id="86416"/>
    <lineage>
        <taxon>Bacteria</taxon>
        <taxon>Bacillati</taxon>
        <taxon>Bacillota</taxon>
        <taxon>Clostridia</taxon>
        <taxon>Eubacteriales</taxon>
        <taxon>Clostridiaceae</taxon>
        <taxon>Clostridium</taxon>
    </lineage>
</organism>
<feature type="binding site" evidence="9">
    <location>
        <position position="144"/>
    </location>
    <ligand>
        <name>substrate</name>
    </ligand>
</feature>
<dbReference type="SUPFAM" id="SSF51735">
    <property type="entry name" value="NAD(P)-binding Rossmann-fold domains"/>
    <property type="match status" value="1"/>
</dbReference>
<evidence type="ECO:0000256" key="3">
    <source>
        <dbReference type="ARBA" id="ARBA00022723"/>
    </source>
</evidence>